<sequence length="139" mass="14525">MAYSGHCACGAVAIRIDGEPLVVRQCWCAQCQKLAAGGPTHNAIFLTADIEVTGEIASNRRMAASGRELAWSFCPACGTQLFAASSAGPHMRAVRLGLLDDHGLKPTIAIWTDDAPAGATIDPAMEQYPAQPPPPGAPR</sequence>
<keyword evidence="3" id="KW-0862">Zinc</keyword>
<keyword evidence="2" id="KW-0479">Metal-binding</keyword>
<protein>
    <submittedName>
        <fullName evidence="6">GFA family protein</fullName>
    </submittedName>
</protein>
<dbReference type="EMBL" id="JAILXK010000001">
    <property type="protein sequence ID" value="MBY4637130.1"/>
    <property type="molecule type" value="Genomic_DNA"/>
</dbReference>
<reference evidence="6" key="1">
    <citation type="submission" date="2021-08" db="EMBL/GenBank/DDBJ databases">
        <title>Sphingopyxis panaciterrulae sp. nov., isolated from the surface water of the Yellow Sea.</title>
        <authorList>
            <person name="Gao Z."/>
            <person name="Zhang D."/>
            <person name="Zhang A."/>
        </authorList>
    </citation>
    <scope>NUCLEOTIDE SEQUENCE</scope>
    <source>
        <strain evidence="6">XHP0097</strain>
    </source>
</reference>
<name>A0ABS7MDN2_9SPHN</name>
<dbReference type="Pfam" id="PF04828">
    <property type="entry name" value="GFA"/>
    <property type="match status" value="1"/>
</dbReference>
<evidence type="ECO:0000256" key="3">
    <source>
        <dbReference type="ARBA" id="ARBA00022833"/>
    </source>
</evidence>
<dbReference type="PANTHER" id="PTHR33337">
    <property type="entry name" value="GFA DOMAIN-CONTAINING PROTEIN"/>
    <property type="match status" value="1"/>
</dbReference>
<comment type="similarity">
    <text evidence="1">Belongs to the Gfa family.</text>
</comment>
<dbReference type="SUPFAM" id="SSF51316">
    <property type="entry name" value="Mss4-like"/>
    <property type="match status" value="1"/>
</dbReference>
<gene>
    <name evidence="6" type="ORF">K5P26_08275</name>
</gene>
<evidence type="ECO:0000313" key="7">
    <source>
        <dbReference type="Proteomes" id="UP001166571"/>
    </source>
</evidence>
<feature type="domain" description="CENP-V/GFA" evidence="5">
    <location>
        <begin position="3"/>
        <end position="112"/>
    </location>
</feature>
<dbReference type="Proteomes" id="UP001166571">
    <property type="component" value="Unassembled WGS sequence"/>
</dbReference>
<keyword evidence="7" id="KW-1185">Reference proteome</keyword>
<evidence type="ECO:0000313" key="6">
    <source>
        <dbReference type="EMBL" id="MBY4637130.1"/>
    </source>
</evidence>
<proteinExistence type="inferred from homology"/>
<dbReference type="PROSITE" id="PS51891">
    <property type="entry name" value="CENP_V_GFA"/>
    <property type="match status" value="1"/>
</dbReference>
<dbReference type="InterPro" id="IPR006913">
    <property type="entry name" value="CENP-V/GFA"/>
</dbReference>
<accession>A0ABS7MDN2</accession>
<evidence type="ECO:0000259" key="5">
    <source>
        <dbReference type="PROSITE" id="PS51891"/>
    </source>
</evidence>
<keyword evidence="4" id="KW-0456">Lyase</keyword>
<organism evidence="6 7">
    <name type="scientific">Sphingopyxis jiangsuensis</name>
    <dbReference type="NCBI Taxonomy" id="2871171"/>
    <lineage>
        <taxon>Bacteria</taxon>
        <taxon>Pseudomonadati</taxon>
        <taxon>Pseudomonadota</taxon>
        <taxon>Alphaproteobacteria</taxon>
        <taxon>Sphingomonadales</taxon>
        <taxon>Sphingomonadaceae</taxon>
        <taxon>Sphingopyxis</taxon>
    </lineage>
</organism>
<dbReference type="RefSeq" id="WP_201924801.1">
    <property type="nucleotide sequence ID" value="NZ_JAERPO010000001.1"/>
</dbReference>
<dbReference type="PANTHER" id="PTHR33337:SF40">
    <property type="entry name" value="CENP-V_GFA DOMAIN-CONTAINING PROTEIN-RELATED"/>
    <property type="match status" value="1"/>
</dbReference>
<evidence type="ECO:0000256" key="2">
    <source>
        <dbReference type="ARBA" id="ARBA00022723"/>
    </source>
</evidence>
<comment type="caution">
    <text evidence="6">The sequence shown here is derived from an EMBL/GenBank/DDBJ whole genome shotgun (WGS) entry which is preliminary data.</text>
</comment>
<dbReference type="Gene3D" id="3.90.1590.10">
    <property type="entry name" value="glutathione-dependent formaldehyde- activating enzyme (gfa)"/>
    <property type="match status" value="1"/>
</dbReference>
<evidence type="ECO:0000256" key="4">
    <source>
        <dbReference type="ARBA" id="ARBA00023239"/>
    </source>
</evidence>
<dbReference type="InterPro" id="IPR011057">
    <property type="entry name" value="Mss4-like_sf"/>
</dbReference>
<evidence type="ECO:0000256" key="1">
    <source>
        <dbReference type="ARBA" id="ARBA00005495"/>
    </source>
</evidence>